<evidence type="ECO:0000313" key="4">
    <source>
        <dbReference type="Proteomes" id="UP001303647"/>
    </source>
</evidence>
<sequence>MARDQELYDTVEVAWICILPCEFDAAKAMLDERYDDVTSKTGEKYVLGRMGHHNVVIGFLPAGSMGKAPTVRVAVKIQLEFRNIRFCLLVGVAGGCPDPDDSAKDIRLGDVVVSEPKGNRGGVVQVDAGKKTHDGFMIFSHLNKVNEELLFAIQLLKSEHRGRSRKMDEYIDEAMAKSRDHPELAYFKRPKPETDRLFQIDYPHPSHAPDCRTCSNDHTRERQPRKEVRGQREERPRVFYGTIGSGDHVLRSARERERLSREIGILCVEMEAAGVLDTLPSLVVRGICDYADSHKNKEWQPYAALAAAAYAKDLLTYAQKAAPAKVHGTHCTLGTIQLDEVQRAFAANPLAFREDLKKLGEAMSDTSLHFSNQRLPLFHDFLRKHGLPHTSHWVSMAHRNQLFDGYSADSARATRDDRQRDPRERLAAARAFAFICANRDSFATTYLVQDTVLRMWNYVESR</sequence>
<comment type="caution">
    <text evidence="3">The sequence shown here is derived from an EMBL/GenBank/DDBJ whole genome shotgun (WGS) entry which is preliminary data.</text>
</comment>
<name>A0AAN7CWN9_9PEZI</name>
<feature type="domain" description="Nucleoside phosphorylase" evidence="2">
    <location>
        <begin position="232"/>
        <end position="299"/>
    </location>
</feature>
<proteinExistence type="predicted"/>
<evidence type="ECO:0000313" key="3">
    <source>
        <dbReference type="EMBL" id="KAK4248288.1"/>
    </source>
</evidence>
<dbReference type="GO" id="GO:0003824">
    <property type="term" value="F:catalytic activity"/>
    <property type="evidence" value="ECO:0007669"/>
    <property type="project" value="InterPro"/>
</dbReference>
<dbReference type="InterPro" id="IPR000845">
    <property type="entry name" value="Nucleoside_phosphorylase_d"/>
</dbReference>
<dbReference type="SUPFAM" id="SSF53167">
    <property type="entry name" value="Purine and uridine phosphorylases"/>
    <property type="match status" value="1"/>
</dbReference>
<gene>
    <name evidence="3" type="ORF">C7999DRAFT_40566</name>
</gene>
<dbReference type="EMBL" id="MU857640">
    <property type="protein sequence ID" value="KAK4248288.1"/>
    <property type="molecule type" value="Genomic_DNA"/>
</dbReference>
<dbReference type="Gene3D" id="3.40.50.1580">
    <property type="entry name" value="Nucleoside phosphorylase domain"/>
    <property type="match status" value="1"/>
</dbReference>
<protein>
    <submittedName>
        <fullName evidence="3">Nucleoside phosphorylase domain-containing protein</fullName>
    </submittedName>
</protein>
<evidence type="ECO:0000256" key="1">
    <source>
        <dbReference type="SAM" id="MobiDB-lite"/>
    </source>
</evidence>
<accession>A0AAN7CWN9</accession>
<dbReference type="InterPro" id="IPR053137">
    <property type="entry name" value="NLR-like"/>
</dbReference>
<dbReference type="InterPro" id="IPR035994">
    <property type="entry name" value="Nucleoside_phosphorylase_sf"/>
</dbReference>
<reference evidence="3" key="2">
    <citation type="submission" date="2023-05" db="EMBL/GenBank/DDBJ databases">
        <authorList>
            <consortium name="Lawrence Berkeley National Laboratory"/>
            <person name="Steindorff A."/>
            <person name="Hensen N."/>
            <person name="Bonometti L."/>
            <person name="Westerberg I."/>
            <person name="Brannstrom I.O."/>
            <person name="Guillou S."/>
            <person name="Cros-Aarteil S."/>
            <person name="Calhoun S."/>
            <person name="Haridas S."/>
            <person name="Kuo A."/>
            <person name="Mondo S."/>
            <person name="Pangilinan J."/>
            <person name="Riley R."/>
            <person name="Labutti K."/>
            <person name="Andreopoulos B."/>
            <person name="Lipzen A."/>
            <person name="Chen C."/>
            <person name="Yanf M."/>
            <person name="Daum C."/>
            <person name="Ng V."/>
            <person name="Clum A."/>
            <person name="Ohm R."/>
            <person name="Martin F."/>
            <person name="Silar P."/>
            <person name="Natvig D."/>
            <person name="Lalanne C."/>
            <person name="Gautier V."/>
            <person name="Ament-Velasquez S.L."/>
            <person name="Kruys A."/>
            <person name="Hutchinson M.I."/>
            <person name="Powell A.J."/>
            <person name="Barry K."/>
            <person name="Miller A.N."/>
            <person name="Grigoriev I.V."/>
            <person name="Debuchy R."/>
            <person name="Gladieux P."/>
            <person name="Thoren M.H."/>
            <person name="Johannesson H."/>
        </authorList>
    </citation>
    <scope>NUCLEOTIDE SEQUENCE</scope>
    <source>
        <strain evidence="3">CBS 359.72</strain>
    </source>
</reference>
<evidence type="ECO:0000259" key="2">
    <source>
        <dbReference type="Pfam" id="PF01048"/>
    </source>
</evidence>
<dbReference type="Proteomes" id="UP001303647">
    <property type="component" value="Unassembled WGS sequence"/>
</dbReference>
<organism evidence="3 4">
    <name type="scientific">Corynascus novoguineensis</name>
    <dbReference type="NCBI Taxonomy" id="1126955"/>
    <lineage>
        <taxon>Eukaryota</taxon>
        <taxon>Fungi</taxon>
        <taxon>Dikarya</taxon>
        <taxon>Ascomycota</taxon>
        <taxon>Pezizomycotina</taxon>
        <taxon>Sordariomycetes</taxon>
        <taxon>Sordariomycetidae</taxon>
        <taxon>Sordariales</taxon>
        <taxon>Chaetomiaceae</taxon>
        <taxon>Corynascus</taxon>
    </lineage>
</organism>
<dbReference type="Pfam" id="PF01048">
    <property type="entry name" value="PNP_UDP_1"/>
    <property type="match status" value="1"/>
</dbReference>
<keyword evidence="4" id="KW-1185">Reference proteome</keyword>
<dbReference type="AlphaFoldDB" id="A0AAN7CWN9"/>
<reference evidence="3" key="1">
    <citation type="journal article" date="2023" name="Mol. Phylogenet. Evol.">
        <title>Genome-scale phylogeny and comparative genomics of the fungal order Sordariales.</title>
        <authorList>
            <person name="Hensen N."/>
            <person name="Bonometti L."/>
            <person name="Westerberg I."/>
            <person name="Brannstrom I.O."/>
            <person name="Guillou S."/>
            <person name="Cros-Aarteil S."/>
            <person name="Calhoun S."/>
            <person name="Haridas S."/>
            <person name="Kuo A."/>
            <person name="Mondo S."/>
            <person name="Pangilinan J."/>
            <person name="Riley R."/>
            <person name="LaButti K."/>
            <person name="Andreopoulos B."/>
            <person name="Lipzen A."/>
            <person name="Chen C."/>
            <person name="Yan M."/>
            <person name="Daum C."/>
            <person name="Ng V."/>
            <person name="Clum A."/>
            <person name="Steindorff A."/>
            <person name="Ohm R.A."/>
            <person name="Martin F."/>
            <person name="Silar P."/>
            <person name="Natvig D.O."/>
            <person name="Lalanne C."/>
            <person name="Gautier V."/>
            <person name="Ament-Velasquez S.L."/>
            <person name="Kruys A."/>
            <person name="Hutchinson M.I."/>
            <person name="Powell A.J."/>
            <person name="Barry K."/>
            <person name="Miller A.N."/>
            <person name="Grigoriev I.V."/>
            <person name="Debuchy R."/>
            <person name="Gladieux P."/>
            <person name="Hiltunen Thoren M."/>
            <person name="Johannesson H."/>
        </authorList>
    </citation>
    <scope>NUCLEOTIDE SEQUENCE</scope>
    <source>
        <strain evidence="3">CBS 359.72</strain>
    </source>
</reference>
<feature type="region of interest" description="Disordered" evidence="1">
    <location>
        <begin position="208"/>
        <end position="234"/>
    </location>
</feature>
<dbReference type="PANTHER" id="PTHR46082:SF11">
    <property type="entry name" value="AAA+ ATPASE DOMAIN-CONTAINING PROTEIN-RELATED"/>
    <property type="match status" value="1"/>
</dbReference>
<dbReference type="GO" id="GO:0009116">
    <property type="term" value="P:nucleoside metabolic process"/>
    <property type="evidence" value="ECO:0007669"/>
    <property type="project" value="InterPro"/>
</dbReference>
<dbReference type="PANTHER" id="PTHR46082">
    <property type="entry name" value="ATP/GTP-BINDING PROTEIN-RELATED"/>
    <property type="match status" value="1"/>
</dbReference>